<accession>A0A0A8ZQ78</accession>
<evidence type="ECO:0000313" key="1">
    <source>
        <dbReference type="EMBL" id="JAD38915.1"/>
    </source>
</evidence>
<organism evidence="1">
    <name type="scientific">Arundo donax</name>
    <name type="common">Giant reed</name>
    <name type="synonym">Donax arundinaceus</name>
    <dbReference type="NCBI Taxonomy" id="35708"/>
    <lineage>
        <taxon>Eukaryota</taxon>
        <taxon>Viridiplantae</taxon>
        <taxon>Streptophyta</taxon>
        <taxon>Embryophyta</taxon>
        <taxon>Tracheophyta</taxon>
        <taxon>Spermatophyta</taxon>
        <taxon>Magnoliopsida</taxon>
        <taxon>Liliopsida</taxon>
        <taxon>Poales</taxon>
        <taxon>Poaceae</taxon>
        <taxon>PACMAD clade</taxon>
        <taxon>Arundinoideae</taxon>
        <taxon>Arundineae</taxon>
        <taxon>Arundo</taxon>
    </lineage>
</organism>
<protein>
    <submittedName>
        <fullName evidence="1">Uncharacterized protein</fullName>
    </submittedName>
</protein>
<proteinExistence type="predicted"/>
<sequence length="32" mass="3995">MFHFSLSFLNWSHIYDHHLAVIRLYVFPKIVY</sequence>
<dbReference type="AlphaFoldDB" id="A0A0A8ZQ78"/>
<reference evidence="1" key="2">
    <citation type="journal article" date="2015" name="Data Brief">
        <title>Shoot transcriptome of the giant reed, Arundo donax.</title>
        <authorList>
            <person name="Barrero R.A."/>
            <person name="Guerrero F.D."/>
            <person name="Moolhuijzen P."/>
            <person name="Goolsby J.A."/>
            <person name="Tidwell J."/>
            <person name="Bellgard S.E."/>
            <person name="Bellgard M.I."/>
        </authorList>
    </citation>
    <scope>NUCLEOTIDE SEQUENCE</scope>
    <source>
        <tissue evidence="1">Shoot tissue taken approximately 20 cm above the soil surface</tissue>
    </source>
</reference>
<reference evidence="1" key="1">
    <citation type="submission" date="2014-09" db="EMBL/GenBank/DDBJ databases">
        <authorList>
            <person name="Magalhaes I.L.F."/>
            <person name="Oliveira U."/>
            <person name="Santos F.R."/>
            <person name="Vidigal T.H.D.A."/>
            <person name="Brescovit A.D."/>
            <person name="Santos A.J."/>
        </authorList>
    </citation>
    <scope>NUCLEOTIDE SEQUENCE</scope>
    <source>
        <tissue evidence="1">Shoot tissue taken approximately 20 cm above the soil surface</tissue>
    </source>
</reference>
<name>A0A0A8ZQ78_ARUDO</name>
<dbReference type="EMBL" id="GBRH01258980">
    <property type="protein sequence ID" value="JAD38915.1"/>
    <property type="molecule type" value="Transcribed_RNA"/>
</dbReference>